<evidence type="ECO:0000313" key="2">
    <source>
        <dbReference type="Proteomes" id="UP000664779"/>
    </source>
</evidence>
<comment type="caution">
    <text evidence="1">The sequence shown here is derived from an EMBL/GenBank/DDBJ whole genome shotgun (WGS) entry which is preliminary data.</text>
</comment>
<dbReference type="EMBL" id="JAFLNF010000001">
    <property type="protein sequence ID" value="MBO0343735.1"/>
    <property type="molecule type" value="Genomic_DNA"/>
</dbReference>
<sequence>MTEAMKTELVNFKALDAEKNASRSSELARQVATLFSYTSDRCSAEQVDTYDKVLYRLVGMVEVEVRQFVAEKMSQLRRGPEETLRLLAGDQIEVAAPILRDSPMLRDLDLVSIADRQGDRHRMAIAQREVLSEKVTDVLVRRGDILVRRTVAKNAGALFNDGTLCALIHDAASDASMQEILSDRLDLADGHIHQLISVAGDKVRCKLLQRGRPEEASRLSEAVDTLALNMSNEYWLGRYDFETAQNRVLVLAKRGMINESALRRFANEDRFAEVVAAFAWISHCGLEEVRHWMVRPDPEPFLVVARANGLTSITVNQLLNIGPWRHRLSPAERRNAVAAFDRMSISDARQKLALWNGISIN</sequence>
<proteinExistence type="predicted"/>
<evidence type="ECO:0000313" key="1">
    <source>
        <dbReference type="EMBL" id="MBO0343735.1"/>
    </source>
</evidence>
<protein>
    <submittedName>
        <fullName evidence="1">DUF2336 domain-containing protein</fullName>
    </submittedName>
</protein>
<organism evidence="1 2">
    <name type="scientific">Roseibium limicola</name>
    <dbReference type="NCBI Taxonomy" id="2816037"/>
    <lineage>
        <taxon>Bacteria</taxon>
        <taxon>Pseudomonadati</taxon>
        <taxon>Pseudomonadota</taxon>
        <taxon>Alphaproteobacteria</taxon>
        <taxon>Hyphomicrobiales</taxon>
        <taxon>Stappiaceae</taxon>
        <taxon>Roseibium</taxon>
    </lineage>
</organism>
<dbReference type="Proteomes" id="UP000664779">
    <property type="component" value="Unassembled WGS sequence"/>
</dbReference>
<reference evidence="1" key="1">
    <citation type="submission" date="2021-03" db="EMBL/GenBank/DDBJ databases">
        <title>Roseibium sp. CAU 1637 isolated from Incheon.</title>
        <authorList>
            <person name="Kim W."/>
        </authorList>
    </citation>
    <scope>NUCLEOTIDE SEQUENCE</scope>
    <source>
        <strain evidence="1">CAU 1637</strain>
    </source>
</reference>
<name>A0A939EJD7_9HYPH</name>
<keyword evidence="2" id="KW-1185">Reference proteome</keyword>
<dbReference type="AlphaFoldDB" id="A0A939EJD7"/>
<accession>A0A939EJD7</accession>
<dbReference type="InterPro" id="IPR019285">
    <property type="entry name" value="DUF2336"/>
</dbReference>
<dbReference type="Pfam" id="PF10098">
    <property type="entry name" value="DUF2336"/>
    <property type="match status" value="1"/>
</dbReference>
<gene>
    <name evidence="1" type="ORF">J0X15_00755</name>
</gene>
<dbReference type="RefSeq" id="WP_206937368.1">
    <property type="nucleotide sequence ID" value="NZ_JAFLNF010000001.1"/>
</dbReference>